<dbReference type="Proteomes" id="UP000218288">
    <property type="component" value="Chromosome"/>
</dbReference>
<dbReference type="OrthoDB" id="7988925at2"/>
<dbReference type="EMBL" id="AP014809">
    <property type="protein sequence ID" value="BAU93737.1"/>
    <property type="molecule type" value="Genomic_DNA"/>
</dbReference>
<proteinExistence type="predicted"/>
<accession>A0A160PJH6</accession>
<organism evidence="2 3">
    <name type="scientific">Methylorubrum populi</name>
    <dbReference type="NCBI Taxonomy" id="223967"/>
    <lineage>
        <taxon>Bacteria</taxon>
        <taxon>Pseudomonadati</taxon>
        <taxon>Pseudomonadota</taxon>
        <taxon>Alphaproteobacteria</taxon>
        <taxon>Hyphomicrobiales</taxon>
        <taxon>Methylobacteriaceae</taxon>
        <taxon>Methylorubrum</taxon>
    </lineage>
</organism>
<dbReference type="RefSeq" id="WP_096487419.1">
    <property type="nucleotide sequence ID" value="NZ_AP014809.1"/>
</dbReference>
<dbReference type="AlphaFoldDB" id="A0A160PJH6"/>
<protein>
    <submittedName>
        <fullName evidence="2">Uncharacterized protein</fullName>
    </submittedName>
</protein>
<evidence type="ECO:0000313" key="2">
    <source>
        <dbReference type="EMBL" id="BAU93737.1"/>
    </source>
</evidence>
<evidence type="ECO:0000256" key="1">
    <source>
        <dbReference type="SAM" id="Phobius"/>
    </source>
</evidence>
<sequence length="217" mass="23491">MSIHTEGTHENIVLAQHVNGRLRAEARMHFARAFLLRAIGAGAFSALAGIGIGAACYGYAYMNQFDSAAEKIASAMQTALADVTLKTKGEVTLTDNTLKIEALPTQKANAVPTPTKAQLGTDAAPASQAPVNTTFTVFKQVPYLDGQIVTGWNFKANEERPFQQYCYFSRRSNESKGQVEIKIDLAMDGKTLPQPQKSDVNLGILATNCVWHDGKTL</sequence>
<keyword evidence="1" id="KW-0472">Membrane</keyword>
<evidence type="ECO:0000313" key="3">
    <source>
        <dbReference type="Proteomes" id="UP000218288"/>
    </source>
</evidence>
<keyword evidence="1" id="KW-0812">Transmembrane</keyword>
<keyword evidence="1" id="KW-1133">Transmembrane helix</keyword>
<reference evidence="2 3" key="1">
    <citation type="journal article" date="2016" name="Genome Announc.">
        <title>Complete Genome Sequence of Methylobacterium populi P-1M, Isolated from Pink-Pigmented Household Biofilm.</title>
        <authorList>
            <person name="Morohoshi T."/>
            <person name="Ikeda T."/>
        </authorList>
    </citation>
    <scope>NUCLEOTIDE SEQUENCE [LARGE SCALE GENOMIC DNA]</scope>
    <source>
        <strain evidence="2 3">P-1M</strain>
    </source>
</reference>
<feature type="transmembrane region" description="Helical" evidence="1">
    <location>
        <begin position="34"/>
        <end position="60"/>
    </location>
</feature>
<gene>
    <name evidence="2" type="ORF">MPPM_5132</name>
</gene>
<name>A0A160PJH6_9HYPH</name>